<dbReference type="Proteomes" id="UP000017396">
    <property type="component" value="Chromosome"/>
</dbReference>
<name>U5QM40_GLOK1</name>
<accession>U5QM40</accession>
<reference evidence="1 2" key="1">
    <citation type="journal article" date="2013" name="PLoS ONE">
        <title>Cultivation and Complete Genome Sequencing of Gloeobacter kilaueensis sp. nov., from a Lava Cave in Kilauea Caldera, Hawai'i.</title>
        <authorList>
            <person name="Saw J.H."/>
            <person name="Schatz M."/>
            <person name="Brown M.V."/>
            <person name="Kunkel D.D."/>
            <person name="Foster J.S."/>
            <person name="Shick H."/>
            <person name="Christensen S."/>
            <person name="Hou S."/>
            <person name="Wan X."/>
            <person name="Donachie S.P."/>
        </authorList>
    </citation>
    <scope>NUCLEOTIDE SEQUENCE [LARGE SCALE GENOMIC DNA]</scope>
    <source>
        <strain evidence="2">JS</strain>
    </source>
</reference>
<evidence type="ECO:0000313" key="1">
    <source>
        <dbReference type="EMBL" id="AGY60052.1"/>
    </source>
</evidence>
<keyword evidence="2" id="KW-1185">Reference proteome</keyword>
<dbReference type="KEGG" id="glj:GKIL_3806"/>
<dbReference type="EMBL" id="CP003587">
    <property type="protein sequence ID" value="AGY60052.1"/>
    <property type="molecule type" value="Genomic_DNA"/>
</dbReference>
<evidence type="ECO:0000313" key="2">
    <source>
        <dbReference type="Proteomes" id="UP000017396"/>
    </source>
</evidence>
<protein>
    <submittedName>
        <fullName evidence="1">Uncharacterized protein</fullName>
    </submittedName>
</protein>
<dbReference type="HOGENOM" id="CLU_2788008_0_0_3"/>
<proteinExistence type="predicted"/>
<dbReference type="RefSeq" id="WP_023175371.1">
    <property type="nucleotide sequence ID" value="NC_022600.1"/>
</dbReference>
<dbReference type="AlphaFoldDB" id="U5QM40"/>
<sequence>MTSYFPPPSFFSLQPYLSTLVPGLMSLVGTQQYAAARQTAYTYQRQQFGTPVSLYLLQSAIGLTMPTL</sequence>
<organism evidence="1 2">
    <name type="scientific">Gloeobacter kilaueensis (strain ATCC BAA-2537 / CCAP 1431/1 / ULC 316 / JS1)</name>
    <dbReference type="NCBI Taxonomy" id="1183438"/>
    <lineage>
        <taxon>Bacteria</taxon>
        <taxon>Bacillati</taxon>
        <taxon>Cyanobacteriota</taxon>
        <taxon>Cyanophyceae</taxon>
        <taxon>Gloeobacterales</taxon>
        <taxon>Gloeobacteraceae</taxon>
        <taxon>Gloeobacter</taxon>
    </lineage>
</organism>
<dbReference type="STRING" id="1183438.GKIL_3806"/>
<gene>
    <name evidence="1" type="ORF">GKIL_3806</name>
</gene>